<dbReference type="GO" id="GO:0004497">
    <property type="term" value="F:monooxygenase activity"/>
    <property type="evidence" value="ECO:0007669"/>
    <property type="project" value="UniProtKB-KW"/>
</dbReference>
<reference evidence="11" key="1">
    <citation type="journal article" date="2019" name="Int. J. Syst. Evol. Microbiol.">
        <title>The Global Catalogue of Microorganisms (GCM) 10K type strain sequencing project: providing services to taxonomists for standard genome sequencing and annotation.</title>
        <authorList>
            <consortium name="The Broad Institute Genomics Platform"/>
            <consortium name="The Broad Institute Genome Sequencing Center for Infectious Disease"/>
            <person name="Wu L."/>
            <person name="Ma J."/>
        </authorList>
    </citation>
    <scope>NUCLEOTIDE SEQUENCE [LARGE SCALE GENOMIC DNA]</scope>
    <source>
        <strain evidence="11">JCM 17458</strain>
    </source>
</reference>
<keyword evidence="5" id="KW-0288">FMN</keyword>
<evidence type="ECO:0000256" key="2">
    <source>
        <dbReference type="ARBA" id="ARBA00009881"/>
    </source>
</evidence>
<keyword evidence="6" id="KW-0560">Oxidoreductase</keyword>
<keyword evidence="7 10" id="KW-0503">Monooxygenase</keyword>
<evidence type="ECO:0000313" key="10">
    <source>
        <dbReference type="EMBL" id="GAA4285204.1"/>
    </source>
</evidence>
<evidence type="ECO:0000256" key="7">
    <source>
        <dbReference type="ARBA" id="ARBA00023033"/>
    </source>
</evidence>
<evidence type="ECO:0000256" key="4">
    <source>
        <dbReference type="ARBA" id="ARBA00022630"/>
    </source>
</evidence>
<dbReference type="Gene3D" id="3.20.20.70">
    <property type="entry name" value="Aldolase class I"/>
    <property type="match status" value="1"/>
</dbReference>
<gene>
    <name evidence="10" type="ORF">GCM10022261_27350</name>
</gene>
<accession>A0ABP8EMG9</accession>
<evidence type="ECO:0000256" key="8">
    <source>
        <dbReference type="ARBA" id="ARBA00031155"/>
    </source>
</evidence>
<evidence type="ECO:0000256" key="3">
    <source>
        <dbReference type="ARBA" id="ARBA00022575"/>
    </source>
</evidence>
<sequence length="335" mass="34477">MLRLSDLEVPIVQAPMAGGPSTPGLVAAVSTAGGLGSLGGGYQSPERMRADIEAVRALTDRPFGVNLFVPEHRPSDAGAVAAYAAALEPLATELGVEPPVPAPAGDDHYREKVADLIADPVPLVSFTFGLPSREEVRALQEAGSAVVLNATTPEEATACLALDPQAVVLQGPAAGGHRAQHDQFAESSDVPLAILLEAIAGRTTVPLIAAGGIGASADVRALLSAGASAVQVGTLFLTSAEAGTRPVHRKALLSGEFTETVVTRVFSGRPARALRNQFIDRMAESEVVGYPEVHYLTSPLRAAARDGHGINLWAGTGFVSCREAPAADILAQLAP</sequence>
<dbReference type="EMBL" id="BAABAZ010000012">
    <property type="protein sequence ID" value="GAA4285204.1"/>
    <property type="molecule type" value="Genomic_DNA"/>
</dbReference>
<comment type="caution">
    <text evidence="10">The sequence shown here is derived from an EMBL/GenBank/DDBJ whole genome shotgun (WGS) entry which is preliminary data.</text>
</comment>
<name>A0ABP8EMG9_9MICO</name>
<dbReference type="Proteomes" id="UP001501586">
    <property type="component" value="Unassembled WGS sequence"/>
</dbReference>
<dbReference type="CDD" id="cd04730">
    <property type="entry name" value="NPD_like"/>
    <property type="match status" value="1"/>
</dbReference>
<dbReference type="PANTHER" id="PTHR42747">
    <property type="entry name" value="NITRONATE MONOOXYGENASE-RELATED"/>
    <property type="match status" value="1"/>
</dbReference>
<dbReference type="PANTHER" id="PTHR42747:SF3">
    <property type="entry name" value="NITRONATE MONOOXYGENASE-RELATED"/>
    <property type="match status" value="1"/>
</dbReference>
<keyword evidence="3" id="KW-0216">Detoxification</keyword>
<comment type="similarity">
    <text evidence="2">Belongs to the nitronate monooxygenase family. NMO class I subfamily.</text>
</comment>
<evidence type="ECO:0000256" key="9">
    <source>
        <dbReference type="ARBA" id="ARBA00049401"/>
    </source>
</evidence>
<evidence type="ECO:0000313" key="11">
    <source>
        <dbReference type="Proteomes" id="UP001501586"/>
    </source>
</evidence>
<comment type="catalytic activity">
    <reaction evidence="9">
        <text>3 propionate 3-nitronate + 3 O2 + H2O = 3 3-oxopropanoate + 2 nitrate + nitrite + H2O2 + 3 H(+)</text>
        <dbReference type="Rhea" id="RHEA:57332"/>
        <dbReference type="ChEBI" id="CHEBI:15377"/>
        <dbReference type="ChEBI" id="CHEBI:15378"/>
        <dbReference type="ChEBI" id="CHEBI:15379"/>
        <dbReference type="ChEBI" id="CHEBI:16240"/>
        <dbReference type="ChEBI" id="CHEBI:16301"/>
        <dbReference type="ChEBI" id="CHEBI:17632"/>
        <dbReference type="ChEBI" id="CHEBI:33190"/>
        <dbReference type="ChEBI" id="CHEBI:136067"/>
    </reaction>
</comment>
<proteinExistence type="inferred from homology"/>
<dbReference type="InterPro" id="IPR013785">
    <property type="entry name" value="Aldolase_TIM"/>
</dbReference>
<dbReference type="SUPFAM" id="SSF51412">
    <property type="entry name" value="Inosine monophosphate dehydrogenase (IMPDH)"/>
    <property type="match status" value="1"/>
</dbReference>
<comment type="cofactor">
    <cofactor evidence="1">
        <name>FMN</name>
        <dbReference type="ChEBI" id="CHEBI:58210"/>
    </cofactor>
</comment>
<evidence type="ECO:0000256" key="5">
    <source>
        <dbReference type="ARBA" id="ARBA00022643"/>
    </source>
</evidence>
<evidence type="ECO:0000256" key="1">
    <source>
        <dbReference type="ARBA" id="ARBA00001917"/>
    </source>
</evidence>
<dbReference type="InterPro" id="IPR004136">
    <property type="entry name" value="NMO"/>
</dbReference>
<organism evidence="10 11">
    <name type="scientific">Brevibacterium daeguense</name>
    <dbReference type="NCBI Taxonomy" id="909936"/>
    <lineage>
        <taxon>Bacteria</taxon>
        <taxon>Bacillati</taxon>
        <taxon>Actinomycetota</taxon>
        <taxon>Actinomycetes</taxon>
        <taxon>Micrococcales</taxon>
        <taxon>Brevibacteriaceae</taxon>
        <taxon>Brevibacterium</taxon>
    </lineage>
</organism>
<dbReference type="RefSeq" id="WP_236863003.1">
    <property type="nucleotide sequence ID" value="NZ_BAABAZ010000012.1"/>
</dbReference>
<keyword evidence="4" id="KW-0285">Flavoprotein</keyword>
<evidence type="ECO:0000256" key="6">
    <source>
        <dbReference type="ARBA" id="ARBA00023002"/>
    </source>
</evidence>
<protein>
    <recommendedName>
        <fullName evidence="8">Propionate 3-nitronate monooxygenase</fullName>
    </recommendedName>
</protein>
<dbReference type="Pfam" id="PF03060">
    <property type="entry name" value="NMO"/>
    <property type="match status" value="1"/>
</dbReference>
<keyword evidence="11" id="KW-1185">Reference proteome</keyword>